<proteinExistence type="predicted"/>
<dbReference type="EMBL" id="JAVREU010000003">
    <property type="protein sequence ID" value="MDT0387829.1"/>
    <property type="molecule type" value="Genomic_DNA"/>
</dbReference>
<gene>
    <name evidence="1" type="ORF">RM641_10365</name>
</gene>
<accession>A0ABU2P862</accession>
<comment type="caution">
    <text evidence="1">The sequence shown here is derived from an EMBL/GenBank/DDBJ whole genome shotgun (WGS) entry which is preliminary data.</text>
</comment>
<keyword evidence="2" id="KW-1185">Reference proteome</keyword>
<organism evidence="1 2">
    <name type="scientific">Streptomyces dubilierae</name>
    <dbReference type="NCBI Taxonomy" id="3075533"/>
    <lineage>
        <taxon>Bacteria</taxon>
        <taxon>Bacillati</taxon>
        <taxon>Actinomycetota</taxon>
        <taxon>Actinomycetes</taxon>
        <taxon>Kitasatosporales</taxon>
        <taxon>Streptomycetaceae</taxon>
        <taxon>Streptomyces</taxon>
    </lineage>
</organism>
<protein>
    <submittedName>
        <fullName evidence="1">Uncharacterized protein</fullName>
    </submittedName>
</protein>
<evidence type="ECO:0000313" key="2">
    <source>
        <dbReference type="Proteomes" id="UP001183586"/>
    </source>
</evidence>
<evidence type="ECO:0000313" key="1">
    <source>
        <dbReference type="EMBL" id="MDT0387829.1"/>
    </source>
</evidence>
<reference evidence="2" key="1">
    <citation type="submission" date="2023-07" db="EMBL/GenBank/DDBJ databases">
        <title>30 novel species of actinomycetes from the DSMZ collection.</title>
        <authorList>
            <person name="Nouioui I."/>
        </authorList>
    </citation>
    <scope>NUCLEOTIDE SEQUENCE [LARGE SCALE GENOMIC DNA]</scope>
    <source>
        <strain evidence="2">DSM 41921</strain>
    </source>
</reference>
<sequence>MAQEIAAERNITPHEALLDLVRTATGRAAWVDGVLAQEMREHVEAGGDPLKPPPSLTKWLAQSRLERKLAAATAKQAVDAGVMVALERRLDLEGELVASALAVALDALDLDHEQRVKALGAAQQHLLGAGSPAGGPQPPE</sequence>
<dbReference type="Proteomes" id="UP001183586">
    <property type="component" value="Unassembled WGS sequence"/>
</dbReference>
<name>A0ABU2P862_9ACTN</name>
<dbReference type="RefSeq" id="WP_311680780.1">
    <property type="nucleotide sequence ID" value="NZ_JAVREU010000003.1"/>
</dbReference>